<evidence type="ECO:0000256" key="6">
    <source>
        <dbReference type="SAM" id="MobiDB-lite"/>
    </source>
</evidence>
<evidence type="ECO:0000313" key="10">
    <source>
        <dbReference type="Proteomes" id="UP000070700"/>
    </source>
</evidence>
<feature type="region of interest" description="Disordered" evidence="6">
    <location>
        <begin position="1"/>
        <end position="57"/>
    </location>
</feature>
<dbReference type="SUPFAM" id="SSF103473">
    <property type="entry name" value="MFS general substrate transporter"/>
    <property type="match status" value="1"/>
</dbReference>
<dbReference type="Gene3D" id="1.20.1250.20">
    <property type="entry name" value="MFS general substrate transporter like domains"/>
    <property type="match status" value="1"/>
</dbReference>
<dbReference type="CDD" id="cd17502">
    <property type="entry name" value="MFS_Azr1_MDR_like"/>
    <property type="match status" value="1"/>
</dbReference>
<feature type="transmembrane region" description="Helical" evidence="7">
    <location>
        <begin position="264"/>
        <end position="285"/>
    </location>
</feature>
<dbReference type="Proteomes" id="UP000070700">
    <property type="component" value="Unassembled WGS sequence"/>
</dbReference>
<protein>
    <submittedName>
        <fullName evidence="9">MFS multidrug transporter</fullName>
    </submittedName>
</protein>
<dbReference type="PANTHER" id="PTHR23501:SF193">
    <property type="entry name" value="MULTIDRUG TRANSPORTER, PUTATIVE (AFU_ORTHOLOGUE AFUA_8G00940)-RELATED"/>
    <property type="match status" value="1"/>
</dbReference>
<gene>
    <name evidence="9" type="ORF">LY89DRAFT_592685</name>
</gene>
<feature type="transmembrane region" description="Helical" evidence="7">
    <location>
        <begin position="68"/>
        <end position="94"/>
    </location>
</feature>
<dbReference type="KEGG" id="psco:LY89DRAFT_592685"/>
<evidence type="ECO:0000256" key="2">
    <source>
        <dbReference type="ARBA" id="ARBA00007520"/>
    </source>
</evidence>
<accession>A0A194WYE4</accession>
<dbReference type="AlphaFoldDB" id="A0A194WYE4"/>
<keyword evidence="3 7" id="KW-0812">Transmembrane</keyword>
<comment type="subcellular location">
    <subcellularLocation>
        <location evidence="1">Membrane</location>
        <topology evidence="1">Multi-pass membrane protein</topology>
    </subcellularLocation>
</comment>
<dbReference type="PROSITE" id="PS50850">
    <property type="entry name" value="MFS"/>
    <property type="match status" value="1"/>
</dbReference>
<evidence type="ECO:0000313" key="9">
    <source>
        <dbReference type="EMBL" id="KUJ12632.1"/>
    </source>
</evidence>
<feature type="transmembrane region" description="Helical" evidence="7">
    <location>
        <begin position="194"/>
        <end position="215"/>
    </location>
</feature>
<evidence type="ECO:0000256" key="3">
    <source>
        <dbReference type="ARBA" id="ARBA00022692"/>
    </source>
</evidence>
<feature type="transmembrane region" description="Helical" evidence="7">
    <location>
        <begin position="297"/>
        <end position="316"/>
    </location>
</feature>
<dbReference type="GO" id="GO:0022857">
    <property type="term" value="F:transmembrane transporter activity"/>
    <property type="evidence" value="ECO:0007669"/>
    <property type="project" value="InterPro"/>
</dbReference>
<dbReference type="PANTHER" id="PTHR23501">
    <property type="entry name" value="MAJOR FACILITATOR SUPERFAMILY"/>
    <property type="match status" value="1"/>
</dbReference>
<evidence type="ECO:0000256" key="7">
    <source>
        <dbReference type="SAM" id="Phobius"/>
    </source>
</evidence>
<dbReference type="Pfam" id="PF07690">
    <property type="entry name" value="MFS_1"/>
    <property type="match status" value="1"/>
</dbReference>
<dbReference type="RefSeq" id="XP_018066987.1">
    <property type="nucleotide sequence ID" value="XM_018209711.1"/>
</dbReference>
<keyword evidence="5 7" id="KW-0472">Membrane</keyword>
<feature type="transmembrane region" description="Helical" evidence="7">
    <location>
        <begin position="161"/>
        <end position="182"/>
    </location>
</feature>
<dbReference type="OrthoDB" id="10021397at2759"/>
<feature type="transmembrane region" description="Helical" evidence="7">
    <location>
        <begin position="221"/>
        <end position="243"/>
    </location>
</feature>
<proteinExistence type="inferred from homology"/>
<dbReference type="FunCoup" id="A0A194WYE4">
    <property type="interactions" value="83"/>
</dbReference>
<keyword evidence="10" id="KW-1185">Reference proteome</keyword>
<dbReference type="GO" id="GO:0005886">
    <property type="term" value="C:plasma membrane"/>
    <property type="evidence" value="ECO:0007669"/>
    <property type="project" value="TreeGrafter"/>
</dbReference>
<dbReference type="GeneID" id="28819437"/>
<feature type="transmembrane region" description="Helical" evidence="7">
    <location>
        <begin position="376"/>
        <end position="395"/>
    </location>
</feature>
<dbReference type="InParanoid" id="A0A194WYE4"/>
<keyword evidence="4 7" id="KW-1133">Transmembrane helix</keyword>
<evidence type="ECO:0000259" key="8">
    <source>
        <dbReference type="PROSITE" id="PS50850"/>
    </source>
</evidence>
<feature type="transmembrane region" description="Helical" evidence="7">
    <location>
        <begin position="336"/>
        <end position="356"/>
    </location>
</feature>
<comment type="similarity">
    <text evidence="2">Belongs to the major facilitator superfamily. TCR/Tet family.</text>
</comment>
<evidence type="ECO:0000256" key="5">
    <source>
        <dbReference type="ARBA" id="ARBA00023136"/>
    </source>
</evidence>
<reference evidence="9 10" key="1">
    <citation type="submission" date="2015-10" db="EMBL/GenBank/DDBJ databases">
        <title>Full genome of DAOMC 229536 Phialocephala scopiformis, a fungal endophyte of spruce producing the potent anti-insectan compound rugulosin.</title>
        <authorList>
            <consortium name="DOE Joint Genome Institute"/>
            <person name="Walker A.K."/>
            <person name="Frasz S.L."/>
            <person name="Seifert K.A."/>
            <person name="Miller J.D."/>
            <person name="Mondo S.J."/>
            <person name="Labutti K."/>
            <person name="Lipzen A."/>
            <person name="Dockter R."/>
            <person name="Kennedy M."/>
            <person name="Grigoriev I.V."/>
            <person name="Spatafora J.W."/>
        </authorList>
    </citation>
    <scope>NUCLEOTIDE SEQUENCE [LARGE SCALE GENOMIC DNA]</scope>
    <source>
        <strain evidence="9 10">CBS 120377</strain>
    </source>
</reference>
<feature type="transmembrane region" description="Helical" evidence="7">
    <location>
        <begin position="465"/>
        <end position="488"/>
    </location>
</feature>
<dbReference type="InterPro" id="IPR020846">
    <property type="entry name" value="MFS_dom"/>
</dbReference>
<feature type="transmembrane region" description="Helical" evidence="7">
    <location>
        <begin position="538"/>
        <end position="557"/>
    </location>
</feature>
<name>A0A194WYE4_MOLSC</name>
<dbReference type="InterPro" id="IPR011701">
    <property type="entry name" value="MFS"/>
</dbReference>
<evidence type="ECO:0000256" key="4">
    <source>
        <dbReference type="ARBA" id="ARBA00022989"/>
    </source>
</evidence>
<sequence>MSITTQELEKHSKEIDPEDQTSIEALQDAEPRLESKDGLQSTIAAEPKTSSAPDNEDADPEYIKGLKLAIVIGVVALASFTMLLDTSIVVTAIPRITSDFHSLDDVGWYGSAYLLSNSSLQPLTGKFYRQFSSKWTFLVFLGIFELGSLICGVAQSSKMLIVGRAVAGMGGSGLMNGGLTILAACSPPERRPTLMGFLLGFAQLGILLGPLLGGVLTQYTTWRWCFFINLPIGAVVAGILLLIQVPTRLAGKVPLTATFRSIFHVFDIGGFLLFAPSIIMCLLALEWGGSTYPWDSAKIIGLFCGAAGNFALFLYWEHRKGEGAMIPLAMFKNRIVWTSVVVAFFLGATMLITSYYMAIYFQAVRGRSPTMSGVDVVVGIVTTLICAVGSGILAVGRIGYYLPFAIGGAALNAIGCGLISTWTPTTSTGKWIGYQIIAGIGRGSGMQMGLVAISGALSAAENSIGMALLIFAQQFGGSVWLAVASTIFTNGLNKSLAKYAPEVDPKVVVNAGATGYRSVVPASAVPGVIQAYSQAVNYAFYLAAACGVAYFVFSWGMGWKSVKKPKKVEPAV</sequence>
<feature type="transmembrane region" description="Helical" evidence="7">
    <location>
        <begin position="135"/>
        <end position="155"/>
    </location>
</feature>
<evidence type="ECO:0000256" key="1">
    <source>
        <dbReference type="ARBA" id="ARBA00004141"/>
    </source>
</evidence>
<feature type="transmembrane region" description="Helical" evidence="7">
    <location>
        <begin position="432"/>
        <end position="453"/>
    </location>
</feature>
<feature type="transmembrane region" description="Helical" evidence="7">
    <location>
        <begin position="400"/>
        <end position="420"/>
    </location>
</feature>
<organism evidence="9 10">
    <name type="scientific">Mollisia scopiformis</name>
    <name type="common">Conifer needle endophyte fungus</name>
    <name type="synonym">Phialocephala scopiformis</name>
    <dbReference type="NCBI Taxonomy" id="149040"/>
    <lineage>
        <taxon>Eukaryota</taxon>
        <taxon>Fungi</taxon>
        <taxon>Dikarya</taxon>
        <taxon>Ascomycota</taxon>
        <taxon>Pezizomycotina</taxon>
        <taxon>Leotiomycetes</taxon>
        <taxon>Helotiales</taxon>
        <taxon>Mollisiaceae</taxon>
        <taxon>Mollisia</taxon>
    </lineage>
</organism>
<dbReference type="Gene3D" id="1.20.1720.10">
    <property type="entry name" value="Multidrug resistance protein D"/>
    <property type="match status" value="1"/>
</dbReference>
<dbReference type="EMBL" id="KQ947424">
    <property type="protein sequence ID" value="KUJ12632.1"/>
    <property type="molecule type" value="Genomic_DNA"/>
</dbReference>
<dbReference type="InterPro" id="IPR036259">
    <property type="entry name" value="MFS_trans_sf"/>
</dbReference>
<feature type="compositionally biased region" description="Polar residues" evidence="6">
    <location>
        <begin position="38"/>
        <end position="53"/>
    </location>
</feature>
<feature type="domain" description="Major facilitator superfamily (MFS) profile" evidence="8">
    <location>
        <begin position="71"/>
        <end position="562"/>
    </location>
</feature>